<evidence type="ECO:0000313" key="12">
    <source>
        <dbReference type="Proteomes" id="UP000001745"/>
    </source>
</evidence>
<dbReference type="RefSeq" id="XP_002481564.1">
    <property type="nucleotide sequence ID" value="XM_002481519.1"/>
</dbReference>
<dbReference type="FunCoup" id="B8MD47">
    <property type="interactions" value="261"/>
</dbReference>
<organism evidence="11 12">
    <name type="scientific">Talaromyces stipitatus (strain ATCC 10500 / CBS 375.48 / QM 6759 / NRRL 1006)</name>
    <name type="common">Penicillium stipitatum</name>
    <dbReference type="NCBI Taxonomy" id="441959"/>
    <lineage>
        <taxon>Eukaryota</taxon>
        <taxon>Fungi</taxon>
        <taxon>Dikarya</taxon>
        <taxon>Ascomycota</taxon>
        <taxon>Pezizomycotina</taxon>
        <taxon>Eurotiomycetes</taxon>
        <taxon>Eurotiomycetidae</taxon>
        <taxon>Eurotiales</taxon>
        <taxon>Trichocomaceae</taxon>
        <taxon>Talaromyces</taxon>
        <taxon>Talaromyces sect. Talaromyces</taxon>
    </lineage>
</organism>
<dbReference type="GO" id="GO:0031146">
    <property type="term" value="P:SCF-dependent proteasomal ubiquitin-dependent protein catabolic process"/>
    <property type="evidence" value="ECO:0007669"/>
    <property type="project" value="EnsemblFungi"/>
</dbReference>
<dbReference type="VEuPathDB" id="FungiDB:TSTA_113880"/>
<gene>
    <name evidence="11" type="ORF">TSTA_113880</name>
</gene>
<keyword evidence="2 8" id="KW-0833">Ubl conjugation pathway</keyword>
<feature type="domain" description="UBC core" evidence="10">
    <location>
        <begin position="38"/>
        <end position="196"/>
    </location>
</feature>
<dbReference type="STRING" id="441959.B8MD47"/>
<dbReference type="GeneID" id="8101700"/>
<dbReference type="FunFam" id="3.10.110.10:FF:000063">
    <property type="entry name" value="CDC34p Ubiquitin-conjugating enzyme (E2)"/>
    <property type="match status" value="1"/>
</dbReference>
<evidence type="ECO:0000256" key="5">
    <source>
        <dbReference type="ARBA" id="ARBA00042179"/>
    </source>
</evidence>
<dbReference type="GO" id="GO:0005737">
    <property type="term" value="C:cytoplasm"/>
    <property type="evidence" value="ECO:0007669"/>
    <property type="project" value="EnsemblFungi"/>
</dbReference>
<dbReference type="EMBL" id="EQ962655">
    <property type="protein sequence ID" value="EED17572.1"/>
    <property type="molecule type" value="Genomic_DNA"/>
</dbReference>
<dbReference type="OMA" id="FQAHIKF"/>
<dbReference type="CDD" id="cd23811">
    <property type="entry name" value="UBCc_ScCDC34-like"/>
    <property type="match status" value="1"/>
</dbReference>
<name>B8MD47_TALSN</name>
<dbReference type="GO" id="GO:0000086">
    <property type="term" value="P:G2/M transition of mitotic cell cycle"/>
    <property type="evidence" value="ECO:0007669"/>
    <property type="project" value="EnsemblFungi"/>
</dbReference>
<evidence type="ECO:0000256" key="3">
    <source>
        <dbReference type="ARBA" id="ARBA00039884"/>
    </source>
</evidence>
<dbReference type="GO" id="GO:0000209">
    <property type="term" value="P:protein polyubiquitination"/>
    <property type="evidence" value="ECO:0007669"/>
    <property type="project" value="EnsemblFungi"/>
</dbReference>
<dbReference type="GO" id="GO:0061630">
    <property type="term" value="F:ubiquitin protein ligase activity"/>
    <property type="evidence" value="ECO:0007669"/>
    <property type="project" value="EnsemblFungi"/>
</dbReference>
<dbReference type="GO" id="GO:0030466">
    <property type="term" value="P:silent mating-type cassette heterochromatin formation"/>
    <property type="evidence" value="ECO:0007669"/>
    <property type="project" value="EnsemblFungi"/>
</dbReference>
<dbReference type="GO" id="GO:0010828">
    <property type="term" value="P:positive regulation of D-glucose transmembrane transport"/>
    <property type="evidence" value="ECO:0007669"/>
    <property type="project" value="EnsemblFungi"/>
</dbReference>
<feature type="compositionally biased region" description="Acidic residues" evidence="9">
    <location>
        <begin position="244"/>
        <end position="275"/>
    </location>
</feature>
<dbReference type="GO" id="GO:0005634">
    <property type="term" value="C:nucleus"/>
    <property type="evidence" value="ECO:0007669"/>
    <property type="project" value="EnsemblFungi"/>
</dbReference>
<dbReference type="GO" id="GO:0051865">
    <property type="term" value="P:protein autoubiquitination"/>
    <property type="evidence" value="ECO:0007669"/>
    <property type="project" value="EnsemblFungi"/>
</dbReference>
<comment type="similarity">
    <text evidence="8">Belongs to the ubiquitin-conjugating enzyme family.</text>
</comment>
<reference evidence="12" key="1">
    <citation type="journal article" date="2015" name="Genome Announc.">
        <title>Genome sequence of the AIDS-associated pathogen Penicillium marneffei (ATCC18224) and its near taxonomic relative Talaromyces stipitatus (ATCC10500).</title>
        <authorList>
            <person name="Nierman W.C."/>
            <person name="Fedorova-Abrams N.D."/>
            <person name="Andrianopoulos A."/>
        </authorList>
    </citation>
    <scope>NUCLEOTIDE SEQUENCE [LARGE SCALE GENOMIC DNA]</scope>
    <source>
        <strain evidence="12">ATCC 10500 / CBS 375.48 / QM 6759 / NRRL 1006</strain>
    </source>
</reference>
<dbReference type="InterPro" id="IPR016135">
    <property type="entry name" value="UBQ-conjugating_enzyme/RWD"/>
</dbReference>
<dbReference type="HOGENOM" id="CLU_030988_1_1_1"/>
<evidence type="ECO:0000256" key="9">
    <source>
        <dbReference type="SAM" id="MobiDB-lite"/>
    </source>
</evidence>
<keyword evidence="12" id="KW-1185">Reference proteome</keyword>
<evidence type="ECO:0000256" key="2">
    <source>
        <dbReference type="ARBA" id="ARBA00022786"/>
    </source>
</evidence>
<keyword evidence="8" id="KW-0067">ATP-binding</keyword>
<feature type="compositionally biased region" description="Basic and acidic residues" evidence="9">
    <location>
        <begin position="176"/>
        <end position="198"/>
    </location>
</feature>
<keyword evidence="8" id="KW-0547">Nucleotide-binding</keyword>
<proteinExistence type="inferred from homology"/>
<evidence type="ECO:0000259" key="10">
    <source>
        <dbReference type="PROSITE" id="PS50127"/>
    </source>
</evidence>
<dbReference type="GO" id="GO:0005524">
    <property type="term" value="F:ATP binding"/>
    <property type="evidence" value="ECO:0007669"/>
    <property type="project" value="UniProtKB-UniRule"/>
</dbReference>
<dbReference type="SUPFAM" id="SSF54495">
    <property type="entry name" value="UBC-like"/>
    <property type="match status" value="1"/>
</dbReference>
<dbReference type="PROSITE" id="PS00183">
    <property type="entry name" value="UBC_1"/>
    <property type="match status" value="1"/>
</dbReference>
<dbReference type="AlphaFoldDB" id="B8MD47"/>
<evidence type="ECO:0000256" key="7">
    <source>
        <dbReference type="PROSITE-ProRule" id="PRU10133"/>
    </source>
</evidence>
<dbReference type="PANTHER" id="PTHR24067">
    <property type="entry name" value="UBIQUITIN-CONJUGATING ENZYME E2"/>
    <property type="match status" value="1"/>
</dbReference>
<dbReference type="GO" id="GO:0000082">
    <property type="term" value="P:G1/S transition of mitotic cell cycle"/>
    <property type="evidence" value="ECO:0007669"/>
    <property type="project" value="EnsemblFungi"/>
</dbReference>
<feature type="compositionally biased region" description="Acidic residues" evidence="9">
    <location>
        <begin position="221"/>
        <end position="237"/>
    </location>
</feature>
<dbReference type="PhylomeDB" id="B8MD47"/>
<evidence type="ECO:0000256" key="6">
    <source>
        <dbReference type="ARBA" id="ARBA00042190"/>
    </source>
</evidence>
<feature type="active site" description="Glycyl thioester intermediate" evidence="7">
    <location>
        <position position="121"/>
    </location>
</feature>
<dbReference type="OrthoDB" id="19692at2759"/>
<dbReference type="InterPro" id="IPR050113">
    <property type="entry name" value="Ub_conjugating_enzyme"/>
</dbReference>
<sequence>MSRPLNLQFRHSAITRHLACCHLQHHTPLHFCVASDIMAERILMNEFKALSKEKWVNIELKSEDIFCWKVALIVLNPDSLYYGGYFKAVMEFPKNYPYSPPKFRFHRPIWHPNIYTDGKLCISILHTPGEDEQSGELAAERWSPAQRVESVLISILSLLDDAECSSPANVDAGVQLRKDPKGYREHVRQDVESSKQDIPDGFVMPTFESTLSKPTEKDDADKEDLDFWADSDVDDDPFGGSDSSDVDMDEDDDDEMGSLDEDDDEEDNETDGDTS</sequence>
<protein>
    <recommendedName>
        <fullName evidence="3">Ubiquitin-conjugating enzyme E2 2</fullName>
    </recommendedName>
    <alternativeName>
        <fullName evidence="5">E2 ubiquitin-conjugating enzyme 2</fullName>
    </alternativeName>
    <alternativeName>
        <fullName evidence="6">Ubiquitin carrier protein UBC2</fullName>
    </alternativeName>
    <alternativeName>
        <fullName evidence="4">Ubiquitin-protein ligase UBC2</fullName>
    </alternativeName>
</protein>
<dbReference type="SMART" id="SM00212">
    <property type="entry name" value="UBCc"/>
    <property type="match status" value="1"/>
</dbReference>
<dbReference type="InterPro" id="IPR023313">
    <property type="entry name" value="UBQ-conjugating_AS"/>
</dbReference>
<dbReference type="eggNOG" id="KOG0425">
    <property type="taxonomic scope" value="Eukaryota"/>
</dbReference>
<keyword evidence="1" id="KW-0808">Transferase</keyword>
<evidence type="ECO:0000256" key="1">
    <source>
        <dbReference type="ARBA" id="ARBA00022679"/>
    </source>
</evidence>
<feature type="region of interest" description="Disordered" evidence="9">
    <location>
        <begin position="171"/>
        <end position="275"/>
    </location>
</feature>
<dbReference type="GO" id="GO:0019005">
    <property type="term" value="C:SCF ubiquitin ligase complex"/>
    <property type="evidence" value="ECO:0007669"/>
    <property type="project" value="EnsemblFungi"/>
</dbReference>
<evidence type="ECO:0000256" key="8">
    <source>
        <dbReference type="RuleBase" id="RU362109"/>
    </source>
</evidence>
<dbReference type="Gene3D" id="3.10.110.10">
    <property type="entry name" value="Ubiquitin Conjugating Enzyme"/>
    <property type="match status" value="1"/>
</dbReference>
<dbReference type="Proteomes" id="UP000001745">
    <property type="component" value="Unassembled WGS sequence"/>
</dbReference>
<evidence type="ECO:0000256" key="4">
    <source>
        <dbReference type="ARBA" id="ARBA00041569"/>
    </source>
</evidence>
<dbReference type="InParanoid" id="B8MD47"/>
<dbReference type="PROSITE" id="PS50127">
    <property type="entry name" value="UBC_2"/>
    <property type="match status" value="1"/>
</dbReference>
<accession>B8MD47</accession>
<dbReference type="Pfam" id="PF00179">
    <property type="entry name" value="UQ_con"/>
    <property type="match status" value="1"/>
</dbReference>
<evidence type="ECO:0000313" key="11">
    <source>
        <dbReference type="EMBL" id="EED17572.1"/>
    </source>
</evidence>
<dbReference type="InterPro" id="IPR000608">
    <property type="entry name" value="UBC"/>
</dbReference>